<dbReference type="EMBL" id="QMIE01000003">
    <property type="protein sequence ID" value="TVM18866.1"/>
    <property type="molecule type" value="Genomic_DNA"/>
</dbReference>
<proteinExistence type="predicted"/>
<dbReference type="SMART" id="SM00028">
    <property type="entry name" value="TPR"/>
    <property type="match status" value="5"/>
</dbReference>
<dbReference type="Pfam" id="PF14559">
    <property type="entry name" value="TPR_19"/>
    <property type="match status" value="1"/>
</dbReference>
<accession>A0A7M3MH98</accession>
<dbReference type="SUPFAM" id="SSF55073">
    <property type="entry name" value="Nucleotide cyclase"/>
    <property type="match status" value="1"/>
</dbReference>
<evidence type="ECO:0000259" key="2">
    <source>
        <dbReference type="PROSITE" id="PS50887"/>
    </source>
</evidence>
<dbReference type="PANTHER" id="PTHR12558:SF13">
    <property type="entry name" value="CELL DIVISION CYCLE PROTEIN 27 HOMOLOG"/>
    <property type="match status" value="1"/>
</dbReference>
<dbReference type="InterPro" id="IPR000160">
    <property type="entry name" value="GGDEF_dom"/>
</dbReference>
<dbReference type="SMART" id="SM00267">
    <property type="entry name" value="GGDEF"/>
    <property type="match status" value="1"/>
</dbReference>
<keyword evidence="1" id="KW-0802">TPR repeat</keyword>
<dbReference type="Pfam" id="PF13432">
    <property type="entry name" value="TPR_16"/>
    <property type="match status" value="1"/>
</dbReference>
<dbReference type="PROSITE" id="PS50005">
    <property type="entry name" value="TPR"/>
    <property type="match status" value="1"/>
</dbReference>
<evidence type="ECO:0000256" key="1">
    <source>
        <dbReference type="PROSITE-ProRule" id="PRU00339"/>
    </source>
</evidence>
<comment type="caution">
    <text evidence="3">The sequence shown here is derived from an EMBL/GenBank/DDBJ whole genome shotgun (WGS) entry which is preliminary data.</text>
</comment>
<dbReference type="InterPro" id="IPR029787">
    <property type="entry name" value="Nucleotide_cyclase"/>
</dbReference>
<gene>
    <name evidence="3" type="ORF">DPQ33_05250</name>
</gene>
<dbReference type="Proteomes" id="UP000448292">
    <property type="component" value="Unassembled WGS sequence"/>
</dbReference>
<name>A0A7M3MH98_9BACT</name>
<dbReference type="PROSITE" id="PS50887">
    <property type="entry name" value="GGDEF"/>
    <property type="match status" value="1"/>
</dbReference>
<dbReference type="AlphaFoldDB" id="A0A7M3MH98"/>
<dbReference type="InterPro" id="IPR043128">
    <property type="entry name" value="Rev_trsase/Diguanyl_cyclase"/>
</dbReference>
<evidence type="ECO:0000313" key="4">
    <source>
        <dbReference type="Proteomes" id="UP000448292"/>
    </source>
</evidence>
<dbReference type="Gene3D" id="1.25.40.10">
    <property type="entry name" value="Tetratricopeptide repeat domain"/>
    <property type="match status" value="1"/>
</dbReference>
<protein>
    <submittedName>
        <fullName evidence="3">Diguanylate cyclase</fullName>
    </submittedName>
</protein>
<dbReference type="Gene3D" id="3.30.70.270">
    <property type="match status" value="1"/>
</dbReference>
<feature type="domain" description="GGDEF" evidence="2">
    <location>
        <begin position="163"/>
        <end position="301"/>
    </location>
</feature>
<dbReference type="Pfam" id="PF00515">
    <property type="entry name" value="TPR_1"/>
    <property type="match status" value="1"/>
</dbReference>
<sequence>MNHGSPSTCPAAAQLARHDLVENEVFLRESFATMLSFKSSSLYFPQTIPAGMAPEDGGRALHLPEERKLLAPLIHAGEFLGVFVMRGVRLKAPKTMLDKLPAMAGLVLETLHLRKLTACDPLTGLLNSHNFYAALEREVEAVVCSLKPECGAGRQLNGDNHRAGAGVVSLRLTGMGQIIARFGHVFADRLVAATAEALHAALPETTFASHTAPHEFAVLVPEGGYGACRETAESLHEAVRGVELIHELTDAHVRPAASTGFALFPQDMDGVVLEREPAEQARVLQAKASRAARTAIELDSQDPMPFSRILEQGGRVKRTMSMNRLVISLGQAVGAQEGQRYLVWSAPQDCSKPRYKGEIIVMEVSAEDSLAEIMHQGDPTWAIEPGDQLTLLKDQSRSLDGCNDICGQKDMLTGLYVYRDFLQRIRIAGEPLSEFSIALVRLSAVEDQGSDVFHKHAEQAVSEAASLARELFGAEVLGGRFSMNSLVFFIPERSAEKTLALFRTFHKQLVERHGLDAAVGIAGYPFLACHKADIVENSRKALDFALLLDAPRLGTFGSLALTIAADKLFSNGDFYGALEEYKLALLADESNTLALNSLGVCEARIGRLAEARDRFDTVLARERGNLMARYNLGYVCQKMGELEAAKDAYRRCLKKDPNHLFSLVRLGQVAEAEGKLGLARRYYNRATLLDGGKGVTRRNLARLSYKQNRLEEARELLHEALVHDPKDAFSLHLMARLYLDSGEDPEIAKVLASQSVALRPDKKPYWVELARAFDTLGRPQEAQRSMAHAANL</sequence>
<reference evidence="3 4" key="1">
    <citation type="submission" date="2018-06" db="EMBL/GenBank/DDBJ databases">
        <title>Complete genome of Desulfovibrio indonesiensis P37SLT.</title>
        <authorList>
            <person name="Crispim J.S."/>
            <person name="Vidigal P.M.P."/>
            <person name="Silva L.C.F."/>
            <person name="Laguardia C.N."/>
            <person name="Araujo L.C."/>
            <person name="Dias R.S."/>
            <person name="Sousa M.P."/>
            <person name="Paula S.O."/>
            <person name="Silva C."/>
        </authorList>
    </citation>
    <scope>NUCLEOTIDE SEQUENCE [LARGE SCALE GENOMIC DNA]</scope>
    <source>
        <strain evidence="3 4">P37SLT</strain>
    </source>
</reference>
<feature type="repeat" description="TPR" evidence="1">
    <location>
        <begin position="626"/>
        <end position="659"/>
    </location>
</feature>
<dbReference type="OrthoDB" id="5430072at2"/>
<dbReference type="PANTHER" id="PTHR12558">
    <property type="entry name" value="CELL DIVISION CYCLE 16,23,27"/>
    <property type="match status" value="1"/>
</dbReference>
<organism evidence="3 4">
    <name type="scientific">Oceanidesulfovibrio indonesiensis</name>
    <dbReference type="NCBI Taxonomy" id="54767"/>
    <lineage>
        <taxon>Bacteria</taxon>
        <taxon>Pseudomonadati</taxon>
        <taxon>Thermodesulfobacteriota</taxon>
        <taxon>Desulfovibrionia</taxon>
        <taxon>Desulfovibrionales</taxon>
        <taxon>Desulfovibrionaceae</taxon>
        <taxon>Oceanidesulfovibrio</taxon>
    </lineage>
</organism>
<dbReference type="InterPro" id="IPR011990">
    <property type="entry name" value="TPR-like_helical_dom_sf"/>
</dbReference>
<dbReference type="RefSeq" id="WP_144302141.1">
    <property type="nucleotide sequence ID" value="NZ_QMIE01000003.1"/>
</dbReference>
<dbReference type="Pfam" id="PF00990">
    <property type="entry name" value="GGDEF"/>
    <property type="match status" value="1"/>
</dbReference>
<evidence type="ECO:0000313" key="3">
    <source>
        <dbReference type="EMBL" id="TVM18866.1"/>
    </source>
</evidence>
<keyword evidence="4" id="KW-1185">Reference proteome</keyword>
<dbReference type="SUPFAM" id="SSF48452">
    <property type="entry name" value="TPR-like"/>
    <property type="match status" value="1"/>
</dbReference>
<dbReference type="InterPro" id="IPR019734">
    <property type="entry name" value="TPR_rpt"/>
</dbReference>